<feature type="region of interest" description="Disordered" evidence="1">
    <location>
        <begin position="281"/>
        <end position="339"/>
    </location>
</feature>
<reference evidence="3" key="1">
    <citation type="submission" date="2023-03" db="EMBL/GenBank/DDBJ databases">
        <title>Complete genome of Cladonia borealis.</title>
        <authorList>
            <person name="Park H."/>
        </authorList>
    </citation>
    <scope>NUCLEOTIDE SEQUENCE</scope>
    <source>
        <strain evidence="3">ANT050790</strain>
    </source>
</reference>
<feature type="compositionally biased region" description="Polar residues" evidence="1">
    <location>
        <begin position="310"/>
        <end position="320"/>
    </location>
</feature>
<dbReference type="Pfam" id="PF25909">
    <property type="entry name" value="zf-C2H2_AHC1"/>
    <property type="match status" value="1"/>
</dbReference>
<evidence type="ECO:0000313" key="4">
    <source>
        <dbReference type="Proteomes" id="UP001166286"/>
    </source>
</evidence>
<name>A0AA39V973_9LECA</name>
<evidence type="ECO:0000313" key="3">
    <source>
        <dbReference type="EMBL" id="KAK0514605.1"/>
    </source>
</evidence>
<feature type="region of interest" description="Disordered" evidence="1">
    <location>
        <begin position="43"/>
        <end position="64"/>
    </location>
</feature>
<proteinExistence type="predicted"/>
<comment type="caution">
    <text evidence="3">The sequence shown here is derived from an EMBL/GenBank/DDBJ whole genome shotgun (WGS) entry which is preliminary data.</text>
</comment>
<feature type="compositionally biased region" description="Polar residues" evidence="1">
    <location>
        <begin position="540"/>
        <end position="553"/>
    </location>
</feature>
<evidence type="ECO:0000256" key="1">
    <source>
        <dbReference type="SAM" id="MobiDB-lite"/>
    </source>
</evidence>
<feature type="compositionally biased region" description="Polar residues" evidence="1">
    <location>
        <begin position="450"/>
        <end position="462"/>
    </location>
</feature>
<dbReference type="EMBL" id="JAFEKC020000005">
    <property type="protein sequence ID" value="KAK0514605.1"/>
    <property type="molecule type" value="Genomic_DNA"/>
</dbReference>
<dbReference type="AlphaFoldDB" id="A0AA39V973"/>
<sequence>MSWFPWSSSGRNETILQEKANFMPNKQQRLPPVTQIPLLNKMKRKRDDSTLLSPRLGSPAPKRRTETLGHIQVPYADAQVASLPPQEDQVNGERLSNQALEMHISQGPDRMMLDGAQDHSSAQDQTMVLDGAQNHPSAQDQTISNTPETPNRPNGVSLRGGETGARRSLSSAEKRAALRETIESQFSLEILLKHKELRLIDQEFAKCQIALEQLRRCQIIPYPAMSSVFEDLQAATSGSGPSFNNRAPYAPPWGVTNGPYSRHYERWLIPDSAFDENVVETPQTPAGIGKSLADRPTRGSKSEKGIVASKSRSQRGSTSARLKALPHGYPEPKEEKGPMIVKRSSDGKMVKLVCLDCRRSNFNSAQGFINHCRIAHSRQFLSHDAAIEASGEEIDADTEAGLGEMSGSQTTASAGLVHPLIRSAHLARNNSPTETANASSRRRRTQASSPLVSQPAVTTNAPQAMSAANRRGLGISGDARSDPAPFVPSPQTPHLSAFLARMGHGGDLDELVTEATTRPDVDLTTLSDEEDGSDAEGIANTPQNLEVPQSRSTRGVLRGGGGEPFTRTTRSPTPSQQISSQPSRSNVASQRPAYLPNITQHAPYPSPYESINRAGHHGHQTSMLDHQSPLNLSPNTIESHTAPSLVSDDGDYENTHSESEAPSSAEADDEDHYIHAEVMDHDDMDLGEGSSGSQEHHLALGGKPHGPSAGRRSSAMRAPTAIHHGASEERHVSFASPQRRLRRGSRAKEEH</sequence>
<dbReference type="InterPro" id="IPR058706">
    <property type="entry name" value="zf-C2H2_AHC1-like"/>
</dbReference>
<feature type="compositionally biased region" description="Polar residues" evidence="1">
    <location>
        <begin position="134"/>
        <end position="154"/>
    </location>
</feature>
<organism evidence="3 4">
    <name type="scientific">Cladonia borealis</name>
    <dbReference type="NCBI Taxonomy" id="184061"/>
    <lineage>
        <taxon>Eukaryota</taxon>
        <taxon>Fungi</taxon>
        <taxon>Dikarya</taxon>
        <taxon>Ascomycota</taxon>
        <taxon>Pezizomycotina</taxon>
        <taxon>Lecanoromycetes</taxon>
        <taxon>OSLEUM clade</taxon>
        <taxon>Lecanoromycetidae</taxon>
        <taxon>Lecanorales</taxon>
        <taxon>Lecanorineae</taxon>
        <taxon>Cladoniaceae</taxon>
        <taxon>Cladonia</taxon>
    </lineage>
</organism>
<dbReference type="Proteomes" id="UP001166286">
    <property type="component" value="Unassembled WGS sequence"/>
</dbReference>
<feature type="domain" description="AHC1-like C2H2 zinc-finger" evidence="2">
    <location>
        <begin position="333"/>
        <end position="387"/>
    </location>
</feature>
<keyword evidence="4" id="KW-1185">Reference proteome</keyword>
<feature type="region of interest" description="Disordered" evidence="1">
    <location>
        <begin position="682"/>
        <end position="751"/>
    </location>
</feature>
<feature type="region of interest" description="Disordered" evidence="1">
    <location>
        <begin position="134"/>
        <end position="172"/>
    </location>
</feature>
<protein>
    <recommendedName>
        <fullName evidence="2">AHC1-like C2H2 zinc-finger domain-containing protein</fullName>
    </recommendedName>
</protein>
<feature type="compositionally biased region" description="Basic and acidic residues" evidence="1">
    <location>
        <begin position="330"/>
        <end position="339"/>
    </location>
</feature>
<gene>
    <name evidence="3" type="ORF">JMJ35_003222</name>
</gene>
<feature type="compositionally biased region" description="Basic and acidic residues" evidence="1">
    <location>
        <begin position="292"/>
        <end position="304"/>
    </location>
</feature>
<feature type="compositionally biased region" description="Low complexity" evidence="1">
    <location>
        <begin position="566"/>
        <end position="585"/>
    </location>
</feature>
<feature type="region of interest" description="Disordered" evidence="1">
    <location>
        <begin position="424"/>
        <end position="462"/>
    </location>
</feature>
<feature type="region of interest" description="Disordered" evidence="1">
    <location>
        <begin position="516"/>
        <end position="669"/>
    </location>
</feature>
<evidence type="ECO:0000259" key="2">
    <source>
        <dbReference type="Pfam" id="PF25909"/>
    </source>
</evidence>
<feature type="compositionally biased region" description="Polar residues" evidence="1">
    <location>
        <begin position="620"/>
        <end position="644"/>
    </location>
</feature>
<accession>A0AA39V973</accession>